<protein>
    <submittedName>
        <fullName evidence="1">Tryptophan halogenase</fullName>
    </submittedName>
</protein>
<dbReference type="InterPro" id="IPR036188">
    <property type="entry name" value="FAD/NAD-bd_sf"/>
</dbReference>
<dbReference type="Proteomes" id="UP000198346">
    <property type="component" value="Unassembled WGS sequence"/>
</dbReference>
<name>A0A239PWH7_9PROT</name>
<evidence type="ECO:0000313" key="2">
    <source>
        <dbReference type="Proteomes" id="UP000198346"/>
    </source>
</evidence>
<proteinExistence type="predicted"/>
<dbReference type="OrthoDB" id="7178350at2"/>
<evidence type="ECO:0000313" key="1">
    <source>
        <dbReference type="EMBL" id="SNT74605.1"/>
    </source>
</evidence>
<dbReference type="Gene3D" id="3.50.50.60">
    <property type="entry name" value="FAD/NAD(P)-binding domain"/>
    <property type="match status" value="1"/>
</dbReference>
<reference evidence="1 2" key="1">
    <citation type="submission" date="2017-07" db="EMBL/GenBank/DDBJ databases">
        <authorList>
            <person name="Sun Z.S."/>
            <person name="Albrecht U."/>
            <person name="Echele G."/>
            <person name="Lee C.C."/>
        </authorList>
    </citation>
    <scope>NUCLEOTIDE SEQUENCE [LARGE SCALE GENOMIC DNA]</scope>
    <source>
        <strain evidence="1 2">CGMCC 1.12710</strain>
    </source>
</reference>
<dbReference type="RefSeq" id="WP_089412724.1">
    <property type="nucleotide sequence ID" value="NZ_FZQA01000005.1"/>
</dbReference>
<gene>
    <name evidence="1" type="ORF">SAMN06297382_2268</name>
</gene>
<dbReference type="InterPro" id="IPR050816">
    <property type="entry name" value="Flavin-dep_Halogenase_NPB"/>
</dbReference>
<dbReference type="GO" id="GO:0004497">
    <property type="term" value="F:monooxygenase activity"/>
    <property type="evidence" value="ECO:0007669"/>
    <property type="project" value="InterPro"/>
</dbReference>
<sequence length="502" mass="55343">MPNQSHGETRNIVIIGDGFDAWLSAAYLTRKLRAGYDIVVCAPPREEMQDHCAVFAGPATSSLHAELAVDERDLLRYCRGTFSLGAHFLDWTKPGKDYVVAFGAYGAPIETIAFHQCWRKRQRIVKGGDRFDSYSLSATAARAGKFAHPSRDPADIRSTYRYGYHVDVELYTDYMRRYAMHYGAKKAGARYANALLKERREGIDAVRLADGEIIPAFLALDCASAAAPLIEGALGATWTSFPSPGAVDSVITFAASSVASPSMTRIVAAKTCWRMDIPFQDGARCMIGYDSRAVSLDALAREHGPLENLEAKRIVRGRRAPAIGNVAALGESACRLDPLFCPAPATLIAGLKTLVELLPASQSGAETDEYNRIMSDVFERCNDFVTLQYWLAEQLGQHAWAAGAEKALSPHLRRKIEQFRSRGQIVQFDEEIYDQEMWIASLLGAGVNPERYDPFADGLSETMLDARLAALREKIAETVRAMPDQMIYLRQARATAPERSGS</sequence>
<keyword evidence="2" id="KW-1185">Reference proteome</keyword>
<accession>A0A239PWH7</accession>
<dbReference type="AlphaFoldDB" id="A0A239PWH7"/>
<dbReference type="InterPro" id="IPR006905">
    <property type="entry name" value="Flavin_halogenase"/>
</dbReference>
<dbReference type="SUPFAM" id="SSF51905">
    <property type="entry name" value="FAD/NAD(P)-binding domain"/>
    <property type="match status" value="1"/>
</dbReference>
<organism evidence="1 2">
    <name type="scientific">Amphiplicatus metriothermophilus</name>
    <dbReference type="NCBI Taxonomy" id="1519374"/>
    <lineage>
        <taxon>Bacteria</taxon>
        <taxon>Pseudomonadati</taxon>
        <taxon>Pseudomonadota</taxon>
        <taxon>Alphaproteobacteria</taxon>
        <taxon>Parvularculales</taxon>
        <taxon>Parvularculaceae</taxon>
        <taxon>Amphiplicatus</taxon>
    </lineage>
</organism>
<dbReference type="PANTHER" id="PTHR43747:SF1">
    <property type="entry name" value="SLR1998 PROTEIN"/>
    <property type="match status" value="1"/>
</dbReference>
<dbReference type="EMBL" id="FZQA01000005">
    <property type="protein sequence ID" value="SNT74605.1"/>
    <property type="molecule type" value="Genomic_DNA"/>
</dbReference>
<dbReference type="PANTHER" id="PTHR43747">
    <property type="entry name" value="FAD-BINDING PROTEIN"/>
    <property type="match status" value="1"/>
</dbReference>
<dbReference type="Pfam" id="PF04820">
    <property type="entry name" value="Trp_halogenase"/>
    <property type="match status" value="1"/>
</dbReference>